<protein>
    <submittedName>
        <fullName evidence="1">Cysteine protease</fullName>
    </submittedName>
</protein>
<keyword evidence="1" id="KW-0645">Protease</keyword>
<evidence type="ECO:0000313" key="2">
    <source>
        <dbReference type="Proteomes" id="UP001204015"/>
    </source>
</evidence>
<gene>
    <name evidence="1" type="ORF">NG821_02780</name>
</gene>
<dbReference type="GO" id="GO:0008233">
    <property type="term" value="F:peptidase activity"/>
    <property type="evidence" value="ECO:0007669"/>
    <property type="project" value="UniProtKB-KW"/>
</dbReference>
<dbReference type="SUPFAM" id="SSF54001">
    <property type="entry name" value="Cysteine proteinases"/>
    <property type="match status" value="1"/>
</dbReference>
<accession>A0ABT1BWK0</accession>
<dbReference type="RefSeq" id="WP_252760142.1">
    <property type="nucleotide sequence ID" value="NZ_JAMXLY010000006.1"/>
</dbReference>
<dbReference type="PROSITE" id="PS51257">
    <property type="entry name" value="PROKAR_LIPOPROTEIN"/>
    <property type="match status" value="1"/>
</dbReference>
<dbReference type="InterPro" id="IPR038765">
    <property type="entry name" value="Papain-like_cys_pep_sf"/>
</dbReference>
<proteinExistence type="predicted"/>
<keyword evidence="1" id="KW-0378">Hydrolase</keyword>
<dbReference type="Proteomes" id="UP001204015">
    <property type="component" value="Unassembled WGS sequence"/>
</dbReference>
<comment type="caution">
    <text evidence="1">The sequence shown here is derived from an EMBL/GenBank/DDBJ whole genome shotgun (WGS) entry which is preliminary data.</text>
</comment>
<reference evidence="1 2" key="1">
    <citation type="submission" date="2022-06" db="EMBL/GenBank/DDBJ databases">
        <title>A taxonomic note on the genus Prevotella: Description of four novel genera and emended description of the genera Hallella and Xylanibacter.</title>
        <authorList>
            <person name="Hitch T.C.A."/>
        </authorList>
    </citation>
    <scope>NUCLEOTIDE SEQUENCE [LARGE SCALE GENOMIC DNA]</scope>
    <source>
        <strain evidence="1 2">DSM 100619</strain>
    </source>
</reference>
<evidence type="ECO:0000313" key="1">
    <source>
        <dbReference type="EMBL" id="MCO6024778.1"/>
    </source>
</evidence>
<organism evidence="1 2">
    <name type="scientific">Segatella cerevisiae</name>
    <dbReference type="NCBI Taxonomy" id="2053716"/>
    <lineage>
        <taxon>Bacteria</taxon>
        <taxon>Pseudomonadati</taxon>
        <taxon>Bacteroidota</taxon>
        <taxon>Bacteroidia</taxon>
        <taxon>Bacteroidales</taxon>
        <taxon>Prevotellaceae</taxon>
        <taxon>Segatella</taxon>
    </lineage>
</organism>
<keyword evidence="2" id="KW-1185">Reference proteome</keyword>
<name>A0ABT1BWK0_9BACT</name>
<dbReference type="Gene3D" id="3.90.70.10">
    <property type="entry name" value="Cysteine proteinases"/>
    <property type="match status" value="1"/>
</dbReference>
<dbReference type="GO" id="GO:0006508">
    <property type="term" value="P:proteolysis"/>
    <property type="evidence" value="ECO:0007669"/>
    <property type="project" value="UniProtKB-KW"/>
</dbReference>
<dbReference type="EMBL" id="JAMXLY010000006">
    <property type="protein sequence ID" value="MCO6024778.1"/>
    <property type="molecule type" value="Genomic_DNA"/>
</dbReference>
<sequence>MKKSVFAVIAIAICAFTSCLNKVRTNSEGALKTDILLPTTPVKESCTGSPTWAYAMLATIETEHLAEGDSVNLSVAYPLRMLLLENAEKSYFTSGTTAPSTQGMGPMAIHLIEKYGTVPYDSYPDAPHLNYNVVCQDLEKMASQCAGRHTGLDHFRQSAAACLDRYMGFLPGEDVFLLGAEYTKQEFARSVCAPDEYIWLTSFTHHPYYTRFALETPNNAMNDRFYNLPIDRLIQSIEKALRHGHPVCWEGDITNTSFKAGDPIAGRQLSPKSCTPQRRQTQFEQLFTTDDRAYELIGIAHDSAHREYFIAHDPQSPSAKAKPIYLSREYLYLYTIAVTMSKAAYGI</sequence>